<evidence type="ECO:0000313" key="1">
    <source>
        <dbReference type="EMBL" id="EFO99433.1"/>
    </source>
</evidence>
<name>E3MEC0_CAERE</name>
<accession>E3MEC0</accession>
<reference evidence="1" key="1">
    <citation type="submission" date="2007-07" db="EMBL/GenBank/DDBJ databases">
        <title>PCAP assembly of the Caenorhabditis remanei genome.</title>
        <authorList>
            <consortium name="The Caenorhabditis remanei Sequencing Consortium"/>
            <person name="Wilson R.K."/>
        </authorList>
    </citation>
    <scope>NUCLEOTIDE SEQUENCE [LARGE SCALE GENOMIC DNA]</scope>
    <source>
        <strain evidence="1">PB4641</strain>
    </source>
</reference>
<gene>
    <name evidence="1" type="ORF">CRE_22365</name>
</gene>
<dbReference type="HOGENOM" id="CLU_1246391_0_0_1"/>
<proteinExistence type="predicted"/>
<keyword evidence="2" id="KW-1185">Reference proteome</keyword>
<dbReference type="Proteomes" id="UP000008281">
    <property type="component" value="Unassembled WGS sequence"/>
</dbReference>
<evidence type="ECO:0000313" key="2">
    <source>
        <dbReference type="Proteomes" id="UP000008281"/>
    </source>
</evidence>
<organism evidence="2">
    <name type="scientific">Caenorhabditis remanei</name>
    <name type="common">Caenorhabditis vulgaris</name>
    <dbReference type="NCBI Taxonomy" id="31234"/>
    <lineage>
        <taxon>Eukaryota</taxon>
        <taxon>Metazoa</taxon>
        <taxon>Ecdysozoa</taxon>
        <taxon>Nematoda</taxon>
        <taxon>Chromadorea</taxon>
        <taxon>Rhabditida</taxon>
        <taxon>Rhabditina</taxon>
        <taxon>Rhabditomorpha</taxon>
        <taxon>Rhabditoidea</taxon>
        <taxon>Rhabditidae</taxon>
        <taxon>Peloderinae</taxon>
        <taxon>Caenorhabditis</taxon>
    </lineage>
</organism>
<dbReference type="EMBL" id="DS268438">
    <property type="protein sequence ID" value="EFO99433.1"/>
    <property type="molecule type" value="Genomic_DNA"/>
</dbReference>
<protein>
    <submittedName>
        <fullName evidence="1">Uncharacterized protein</fullName>
    </submittedName>
</protein>
<sequence>MLLLRVLRMLCYKKHGSVATPKLMPIARKKTQRDLRKQSWRTAAYDKNRCSISSCDDNSLATVHKFHNLLIPSTKPFRQNENHTTDTRIDKYFLVCQDPYRLLIRLYAQYLPDLNATRFAASFRSLLVTVNDNRFNKRDEFISMRACEERRTTKNCEVLMCWQVSVIFHQHLCWNRGLAVTENVYLYNYCEMPNSFSHLPPMLSQGPNVVWGHRTSGALEIA</sequence>
<dbReference type="AlphaFoldDB" id="E3MEC0"/>
<dbReference type="InParanoid" id="E3MEC0"/>